<feature type="transmembrane region" description="Helical" evidence="2">
    <location>
        <begin position="161"/>
        <end position="177"/>
    </location>
</feature>
<dbReference type="EMBL" id="JAROCA020000001">
    <property type="protein sequence ID" value="MDY0404733.1"/>
    <property type="molecule type" value="Genomic_DNA"/>
</dbReference>
<feature type="chain" id="PRO_5046983989" evidence="3">
    <location>
        <begin position="22"/>
        <end position="182"/>
    </location>
</feature>
<reference evidence="4 5" key="1">
    <citation type="submission" date="2023-10" db="EMBL/GenBank/DDBJ databases">
        <title>179-bfca-hs.</title>
        <authorList>
            <person name="Miliotis G."/>
            <person name="Sengupta P."/>
            <person name="Hameed A."/>
            <person name="Chuvochina M."/>
            <person name="Mcdonagh F."/>
            <person name="Simpson A.C."/>
            <person name="Singh N.K."/>
            <person name="Rekha P.D."/>
            <person name="Raman K."/>
            <person name="Hugenholtz P."/>
            <person name="Venkateswaran K."/>
        </authorList>
    </citation>
    <scope>NUCLEOTIDE SEQUENCE [LARGE SCALE GENOMIC DNA]</scope>
    <source>
        <strain evidence="4 5">179-BFC-A-HS</strain>
    </source>
</reference>
<gene>
    <name evidence="4" type="ORF">P5G51_004340</name>
</gene>
<dbReference type="GO" id="GO:0016874">
    <property type="term" value="F:ligase activity"/>
    <property type="evidence" value="ECO:0007669"/>
    <property type="project" value="UniProtKB-KW"/>
</dbReference>
<evidence type="ECO:0000256" key="3">
    <source>
        <dbReference type="SAM" id="SignalP"/>
    </source>
</evidence>
<dbReference type="Pfam" id="PF13425">
    <property type="entry name" value="O-antigen_lig"/>
    <property type="match status" value="1"/>
</dbReference>
<keyword evidence="2" id="KW-1133">Transmembrane helix</keyword>
<dbReference type="Proteomes" id="UP001228376">
    <property type="component" value="Unassembled WGS sequence"/>
</dbReference>
<name>A0ABU5CEG8_9BACI</name>
<protein>
    <submittedName>
        <fullName evidence="4">O-antigen ligase family protein</fullName>
    </submittedName>
</protein>
<accession>A0ABU5CEG8</accession>
<keyword evidence="3" id="KW-0732">Signal</keyword>
<evidence type="ECO:0000313" key="4">
    <source>
        <dbReference type="EMBL" id="MDY0404733.1"/>
    </source>
</evidence>
<feature type="transmembrane region" description="Helical" evidence="2">
    <location>
        <begin position="104"/>
        <end position="124"/>
    </location>
</feature>
<feature type="transmembrane region" description="Helical" evidence="2">
    <location>
        <begin position="136"/>
        <end position="155"/>
    </location>
</feature>
<evidence type="ECO:0000256" key="2">
    <source>
        <dbReference type="SAM" id="Phobius"/>
    </source>
</evidence>
<keyword evidence="2" id="KW-0472">Membrane</keyword>
<evidence type="ECO:0000313" key="5">
    <source>
        <dbReference type="Proteomes" id="UP001228376"/>
    </source>
</evidence>
<feature type="signal peptide" evidence="3">
    <location>
        <begin position="1"/>
        <end position="21"/>
    </location>
</feature>
<keyword evidence="2" id="KW-0812">Transmembrane</keyword>
<evidence type="ECO:0000256" key="1">
    <source>
        <dbReference type="SAM" id="MobiDB-lite"/>
    </source>
</evidence>
<sequence>MQLLLVGMLFVLLIPYTPASTAPKHLQPDTEAPLPVRNPEAEKGDPLITNPLLQRVLSARDVYFQETYNDYGAAVPARKLFGLGYAGDYADAPKLIEMDFFDLFFGYGIIGTLLLFFPMIYLAVKLVRFPLTVEKSVLLLTVAMCLGISFLAGHVLLAPAVMSYVAILLMILSGTYVKSEKT</sequence>
<keyword evidence="4" id="KW-0436">Ligase</keyword>
<dbReference type="RefSeq" id="WP_320384298.1">
    <property type="nucleotide sequence ID" value="NZ_JAROCA020000001.1"/>
</dbReference>
<comment type="caution">
    <text evidence="4">The sequence shown here is derived from an EMBL/GenBank/DDBJ whole genome shotgun (WGS) entry which is preliminary data.</text>
</comment>
<feature type="region of interest" description="Disordered" evidence="1">
    <location>
        <begin position="23"/>
        <end position="46"/>
    </location>
</feature>
<keyword evidence="5" id="KW-1185">Reference proteome</keyword>
<organism evidence="4 5">
    <name type="scientific">Tigheibacillus jepli</name>
    <dbReference type="NCBI Taxonomy" id="3035914"/>
    <lineage>
        <taxon>Bacteria</taxon>
        <taxon>Bacillati</taxon>
        <taxon>Bacillota</taxon>
        <taxon>Bacilli</taxon>
        <taxon>Bacillales</taxon>
        <taxon>Bacillaceae</taxon>
        <taxon>Tigheibacillus</taxon>
    </lineage>
</organism>
<proteinExistence type="predicted"/>
<dbReference type="InterPro" id="IPR049504">
    <property type="entry name" value="O-antigen_lig"/>
</dbReference>